<dbReference type="Proteomes" id="UP000250416">
    <property type="component" value="Unassembled WGS sequence"/>
</dbReference>
<dbReference type="EMBL" id="UARD01000001">
    <property type="protein sequence ID" value="SPV11627.1"/>
    <property type="molecule type" value="Genomic_DNA"/>
</dbReference>
<evidence type="ECO:0000313" key="2">
    <source>
        <dbReference type="Proteomes" id="UP000250416"/>
    </source>
</evidence>
<name>A0AAE8N8S9_BURCE</name>
<accession>A0AAE8N8S9</accession>
<sequence>MEKFLIGAAAVLIVLGIAVIRGAKRVNDDEHHRH</sequence>
<comment type="caution">
    <text evidence="1">The sequence shown here is derived from an EMBL/GenBank/DDBJ whole genome shotgun (WGS) entry which is preliminary data.</text>
</comment>
<organism evidence="1 2">
    <name type="scientific">Burkholderia cepacia</name>
    <name type="common">Pseudomonas cepacia</name>
    <dbReference type="NCBI Taxonomy" id="292"/>
    <lineage>
        <taxon>Bacteria</taxon>
        <taxon>Pseudomonadati</taxon>
        <taxon>Pseudomonadota</taxon>
        <taxon>Betaproteobacteria</taxon>
        <taxon>Burkholderiales</taxon>
        <taxon>Burkholderiaceae</taxon>
        <taxon>Burkholderia</taxon>
        <taxon>Burkholderia cepacia complex</taxon>
    </lineage>
</organism>
<reference evidence="1 2" key="1">
    <citation type="submission" date="2018-06" db="EMBL/GenBank/DDBJ databases">
        <authorList>
            <consortium name="Pathogen Informatics"/>
            <person name="Doyle S."/>
        </authorList>
    </citation>
    <scope>NUCLEOTIDE SEQUENCE [LARGE SCALE GENOMIC DNA]</scope>
    <source>
        <strain evidence="1 2">NCTC10661</strain>
    </source>
</reference>
<protein>
    <submittedName>
        <fullName evidence="1">Uncharacterized protein</fullName>
    </submittedName>
</protein>
<dbReference type="AlphaFoldDB" id="A0AAE8N8S9"/>
<proteinExistence type="predicted"/>
<gene>
    <name evidence="1" type="ORF">NCTC10661_00222</name>
</gene>
<evidence type="ECO:0000313" key="1">
    <source>
        <dbReference type="EMBL" id="SPV11627.1"/>
    </source>
</evidence>